<dbReference type="InterPro" id="IPR000537">
    <property type="entry name" value="UbiA_prenyltransferase"/>
</dbReference>
<dbReference type="EC" id="2.5.1.74" evidence="8"/>
<dbReference type="UniPathway" id="UPA00079">
    <property type="reaction ID" value="UER00168"/>
</dbReference>
<gene>
    <name evidence="8 9" type="primary">menA</name>
    <name evidence="9" type="ORF">ENM31_03255</name>
</gene>
<evidence type="ECO:0000256" key="2">
    <source>
        <dbReference type="ARBA" id="ARBA00022428"/>
    </source>
</evidence>
<comment type="pathway">
    <text evidence="8">Quinol/quinone metabolism; menaquinone biosynthesis; menaquinol from 1,4-dihydroxy-2-naphthoate: step 1/2.</text>
</comment>
<feature type="transmembrane region" description="Helical" evidence="8">
    <location>
        <begin position="303"/>
        <end position="324"/>
    </location>
</feature>
<dbReference type="InterPro" id="IPR004657">
    <property type="entry name" value="MenA"/>
</dbReference>
<dbReference type="CDD" id="cd13962">
    <property type="entry name" value="PT_UbiA_UBIAD1"/>
    <property type="match status" value="1"/>
</dbReference>
<keyword evidence="6 8" id="KW-1133">Transmembrane helix</keyword>
<keyword evidence="5 8" id="KW-0812">Transmembrane</keyword>
<keyword evidence="7 8" id="KW-0472">Membrane</keyword>
<dbReference type="PANTHER" id="PTHR13929">
    <property type="entry name" value="1,4-DIHYDROXY-2-NAPHTHOATE OCTAPRENYLTRANSFERASE"/>
    <property type="match status" value="1"/>
</dbReference>
<feature type="transmembrane region" description="Helical" evidence="8">
    <location>
        <begin position="143"/>
        <end position="163"/>
    </location>
</feature>
<dbReference type="PANTHER" id="PTHR13929:SF0">
    <property type="entry name" value="UBIA PRENYLTRANSFERASE DOMAIN-CONTAINING PROTEIN 1"/>
    <property type="match status" value="1"/>
</dbReference>
<feature type="transmembrane region" description="Helical" evidence="8">
    <location>
        <begin position="225"/>
        <end position="243"/>
    </location>
</feature>
<dbReference type="EMBL" id="DRXH01000113">
    <property type="protein sequence ID" value="HHM44299.1"/>
    <property type="molecule type" value="Genomic_DNA"/>
</dbReference>
<comment type="similarity">
    <text evidence="8">Belongs to the MenA family. Type 1 subfamily.</text>
</comment>
<comment type="function">
    <text evidence="8">Conversion of 1,4-dihydroxy-2-naphthoate (DHNA) to demethylmenaquinone (DMK).</text>
</comment>
<proteinExistence type="inferred from homology"/>
<dbReference type="GO" id="GO:0005886">
    <property type="term" value="C:plasma membrane"/>
    <property type="evidence" value="ECO:0007669"/>
    <property type="project" value="UniProtKB-SubCell"/>
</dbReference>
<evidence type="ECO:0000313" key="9">
    <source>
        <dbReference type="EMBL" id="HHM44299.1"/>
    </source>
</evidence>
<feature type="transmembrane region" description="Helical" evidence="8">
    <location>
        <begin position="249"/>
        <end position="266"/>
    </location>
</feature>
<feature type="transmembrane region" description="Helical" evidence="8">
    <location>
        <begin position="169"/>
        <end position="187"/>
    </location>
</feature>
<evidence type="ECO:0000256" key="1">
    <source>
        <dbReference type="ARBA" id="ARBA00004651"/>
    </source>
</evidence>
<dbReference type="Pfam" id="PF01040">
    <property type="entry name" value="UbiA"/>
    <property type="match status" value="1"/>
</dbReference>
<dbReference type="AlphaFoldDB" id="A0A7J3VTE8"/>
<reference evidence="9" key="1">
    <citation type="journal article" date="2020" name="mSystems">
        <title>Genome- and Community-Level Interaction Insights into Carbon Utilization and Element Cycling Functions of Hydrothermarchaeota in Hydrothermal Sediment.</title>
        <authorList>
            <person name="Zhou Z."/>
            <person name="Liu Y."/>
            <person name="Xu W."/>
            <person name="Pan J."/>
            <person name="Luo Z.H."/>
            <person name="Li M."/>
        </authorList>
    </citation>
    <scope>NUCLEOTIDE SEQUENCE [LARGE SCALE GENOMIC DNA]</scope>
    <source>
        <strain evidence="9">SpSt-1074</strain>
    </source>
</reference>
<dbReference type="GO" id="GO:0009234">
    <property type="term" value="P:menaquinone biosynthetic process"/>
    <property type="evidence" value="ECO:0007669"/>
    <property type="project" value="UniProtKB-UniRule"/>
</dbReference>
<protein>
    <recommendedName>
        <fullName evidence="8">1,4-dihydroxy-2-naphthoate octaprenyltransferase</fullName>
        <shortName evidence="8">DHNA-octaprenyltransferase</shortName>
        <ecNumber evidence="8">2.5.1.74</ecNumber>
    </recommendedName>
</protein>
<dbReference type="Gene3D" id="1.10.357.140">
    <property type="entry name" value="UbiA prenyltransferase"/>
    <property type="match status" value="1"/>
</dbReference>
<feature type="transmembrane region" description="Helical" evidence="8">
    <location>
        <begin position="278"/>
        <end position="297"/>
    </location>
</feature>
<dbReference type="NCBIfam" id="TIGR00751">
    <property type="entry name" value="menA"/>
    <property type="match status" value="1"/>
</dbReference>
<dbReference type="InterPro" id="IPR026046">
    <property type="entry name" value="UBIAD1"/>
</dbReference>
<evidence type="ECO:0000256" key="5">
    <source>
        <dbReference type="ARBA" id="ARBA00022692"/>
    </source>
</evidence>
<keyword evidence="4 8" id="KW-0808">Transferase</keyword>
<accession>A0A7J3VTE8</accession>
<sequence>MSVEVERFSDTVVSFVDDDGYPTSIPVKLRPTEEGFTTDWPAYLRPKKHATLLFNHITPLQTGGYTDRRYLMVRAVVDTAGDRPLFKPVKSYGWDEQKTPFFQYCEQKIGQARSYLAKLSSSLGKPVKPRLSTLALLFRATRFPFLTATAAPVLIGVGSASYLGYFDPVLFMLTLIGASLIHLGLNMTNDYFDHKMGADEKNITPTPFSGGSRIIQYGLLTPSQVALMSSVLYIAGAFLGIYLAFLRGLVPIITIMAVGILISVAYTAPPFKLAYRGLGEAAVGIGFGPVIVLGSHYVQAQTFSVHSLLASIPIGIFITLILYVNEIPDALYDRQAGKNTLVSRLSRNQVVSLYKALLAAAYAVIVLSAAAGYAPLTTLIALATIPTAVKTVRMVNQTYGNPYLMIPALASNIKVATLTGLLHALGFFIWALGSMLL</sequence>
<comment type="caution">
    <text evidence="9">The sequence shown here is derived from an EMBL/GenBank/DDBJ whole genome shotgun (WGS) entry which is preliminary data.</text>
</comment>
<dbReference type="InterPro" id="IPR044878">
    <property type="entry name" value="UbiA_sf"/>
</dbReference>
<evidence type="ECO:0000256" key="6">
    <source>
        <dbReference type="ARBA" id="ARBA00022989"/>
    </source>
</evidence>
<dbReference type="GO" id="GO:0042371">
    <property type="term" value="P:vitamin K biosynthetic process"/>
    <property type="evidence" value="ECO:0007669"/>
    <property type="project" value="TreeGrafter"/>
</dbReference>
<name>A0A7J3VTE8_CALS0</name>
<evidence type="ECO:0000256" key="4">
    <source>
        <dbReference type="ARBA" id="ARBA00022679"/>
    </source>
</evidence>
<dbReference type="HAMAP" id="MF_01937">
    <property type="entry name" value="MenA_1"/>
    <property type="match status" value="1"/>
</dbReference>
<evidence type="ECO:0000256" key="7">
    <source>
        <dbReference type="ARBA" id="ARBA00023136"/>
    </source>
</evidence>
<evidence type="ECO:0000256" key="3">
    <source>
        <dbReference type="ARBA" id="ARBA00022475"/>
    </source>
</evidence>
<comment type="subcellular location">
    <subcellularLocation>
        <location evidence="1 8">Cell membrane</location>
        <topology evidence="1 8">Multi-pass membrane protein</topology>
    </subcellularLocation>
</comment>
<feature type="transmembrane region" description="Helical" evidence="8">
    <location>
        <begin position="405"/>
        <end position="432"/>
    </location>
</feature>
<keyword evidence="3 8" id="KW-1003">Cell membrane</keyword>
<organism evidence="9">
    <name type="scientific">Caldiarchaeum subterraneum</name>
    <dbReference type="NCBI Taxonomy" id="311458"/>
    <lineage>
        <taxon>Archaea</taxon>
        <taxon>Nitrososphaerota</taxon>
        <taxon>Candidatus Caldarchaeales</taxon>
        <taxon>Candidatus Caldarchaeaceae</taxon>
        <taxon>Candidatus Caldarchaeum</taxon>
    </lineage>
</organism>
<feature type="transmembrane region" description="Helical" evidence="8">
    <location>
        <begin position="356"/>
        <end position="385"/>
    </location>
</feature>
<evidence type="ECO:0000256" key="8">
    <source>
        <dbReference type="HAMAP-Rule" id="MF_01937"/>
    </source>
</evidence>
<comment type="catalytic activity">
    <reaction evidence="8">
        <text>an all-trans-polyprenyl diphosphate + 1,4-dihydroxy-2-naphthoate + H(+) = a 2-demethylmenaquinol + CO2 + diphosphate</text>
        <dbReference type="Rhea" id="RHEA:26478"/>
        <dbReference type="Rhea" id="RHEA-COMP:9563"/>
        <dbReference type="Rhea" id="RHEA-COMP:9564"/>
        <dbReference type="ChEBI" id="CHEBI:11173"/>
        <dbReference type="ChEBI" id="CHEBI:15378"/>
        <dbReference type="ChEBI" id="CHEBI:16526"/>
        <dbReference type="ChEBI" id="CHEBI:33019"/>
        <dbReference type="ChEBI" id="CHEBI:55437"/>
        <dbReference type="ChEBI" id="CHEBI:58914"/>
        <dbReference type="EC" id="2.5.1.74"/>
    </reaction>
</comment>
<dbReference type="GO" id="GO:0046428">
    <property type="term" value="F:1,4-dihydroxy-2-naphthoate polyprenyltransferase activity"/>
    <property type="evidence" value="ECO:0007669"/>
    <property type="project" value="UniProtKB-UniRule"/>
</dbReference>
<keyword evidence="2 8" id="KW-0474">Menaquinone biosynthesis</keyword>